<gene>
    <name evidence="1" type="ORF">DHETER_LOCUS13922</name>
</gene>
<protein>
    <submittedName>
        <fullName evidence="1">499_t:CDS:1</fullName>
    </submittedName>
</protein>
<dbReference type="EMBL" id="CAJVPU010040242">
    <property type="protein sequence ID" value="CAG8738851.1"/>
    <property type="molecule type" value="Genomic_DNA"/>
</dbReference>
<evidence type="ECO:0000313" key="2">
    <source>
        <dbReference type="Proteomes" id="UP000789702"/>
    </source>
</evidence>
<comment type="caution">
    <text evidence="1">The sequence shown here is derived from an EMBL/GenBank/DDBJ whole genome shotgun (WGS) entry which is preliminary data.</text>
</comment>
<accession>A0ACA9Q740</accession>
<sequence length="109" mass="12675">FYTMSLSPIYNSDNIESEASNIIDLVNNYDWSATSLGPMDSWKPALKNAVNVCLHTPFPICLYLGPEWILIYNQKYQPILKTKHPHAIGKPAKIVWREIFHYFIERFEG</sequence>
<keyword evidence="2" id="KW-1185">Reference proteome</keyword>
<evidence type="ECO:0000313" key="1">
    <source>
        <dbReference type="EMBL" id="CAG8738851.1"/>
    </source>
</evidence>
<reference evidence="1" key="1">
    <citation type="submission" date="2021-06" db="EMBL/GenBank/DDBJ databases">
        <authorList>
            <person name="Kallberg Y."/>
            <person name="Tangrot J."/>
            <person name="Rosling A."/>
        </authorList>
    </citation>
    <scope>NUCLEOTIDE SEQUENCE</scope>
    <source>
        <strain evidence="1">IL203A</strain>
    </source>
</reference>
<organism evidence="1 2">
    <name type="scientific">Dentiscutata heterogama</name>
    <dbReference type="NCBI Taxonomy" id="1316150"/>
    <lineage>
        <taxon>Eukaryota</taxon>
        <taxon>Fungi</taxon>
        <taxon>Fungi incertae sedis</taxon>
        <taxon>Mucoromycota</taxon>
        <taxon>Glomeromycotina</taxon>
        <taxon>Glomeromycetes</taxon>
        <taxon>Diversisporales</taxon>
        <taxon>Gigasporaceae</taxon>
        <taxon>Dentiscutata</taxon>
    </lineage>
</organism>
<feature type="non-terminal residue" evidence="1">
    <location>
        <position position="109"/>
    </location>
</feature>
<dbReference type="Proteomes" id="UP000789702">
    <property type="component" value="Unassembled WGS sequence"/>
</dbReference>
<feature type="non-terminal residue" evidence="1">
    <location>
        <position position="1"/>
    </location>
</feature>
<proteinExistence type="predicted"/>
<name>A0ACA9Q740_9GLOM</name>